<dbReference type="GO" id="GO:0004568">
    <property type="term" value="F:chitinase activity"/>
    <property type="evidence" value="ECO:0007669"/>
    <property type="project" value="InterPro"/>
</dbReference>
<comment type="caution">
    <text evidence="2">The sequence shown here is derived from an EMBL/GenBank/DDBJ whole genome shotgun (WGS) entry which is preliminary data.</text>
</comment>
<dbReference type="InterPro" id="IPR052354">
    <property type="entry name" value="Cell_Wall_Dynamics_Protein"/>
</dbReference>
<feature type="domain" description="Glycoside hydrolase family 19 catalytic" evidence="1">
    <location>
        <begin position="113"/>
        <end position="169"/>
    </location>
</feature>
<dbReference type="Proteomes" id="UP000295722">
    <property type="component" value="Unassembled WGS sequence"/>
</dbReference>
<protein>
    <submittedName>
        <fullName evidence="2">Glycoside hydrolase family 19 protein</fullName>
    </submittedName>
</protein>
<dbReference type="RefSeq" id="WP_133196373.1">
    <property type="nucleotide sequence ID" value="NZ_JBHUCW010000037.1"/>
</dbReference>
<dbReference type="Pfam" id="PF00182">
    <property type="entry name" value="Glyco_hydro_19"/>
    <property type="match status" value="1"/>
</dbReference>
<dbReference type="EMBL" id="SMRP01000009">
    <property type="protein sequence ID" value="TDG21973.1"/>
    <property type="molecule type" value="Genomic_DNA"/>
</dbReference>
<evidence type="ECO:0000313" key="3">
    <source>
        <dbReference type="Proteomes" id="UP000295722"/>
    </source>
</evidence>
<dbReference type="GO" id="GO:0006032">
    <property type="term" value="P:chitin catabolic process"/>
    <property type="evidence" value="ECO:0007669"/>
    <property type="project" value="InterPro"/>
</dbReference>
<keyword evidence="2" id="KW-0378">Hydrolase</keyword>
<sequence>MSILTQEHLTQLFAGDDADERAARWLEPLSNATDEWQIDSPQRLAAFLAQVLHESNHCRNLSENLHYSAPRLRQVWPARFPTDEAAQACAGNPERLANKVYAGRLGNGDEASGDGWSYRGRGLIQLTGRSNYERCGEGLQVDLLGNPELLESPDGAARSAAWFWSQAKLNELADAETGEDADQAFVQITKRINGGTVGQEARVALWRKAKDVLGVD</sequence>
<proteinExistence type="predicted"/>
<dbReference type="SUPFAM" id="SSF53955">
    <property type="entry name" value="Lysozyme-like"/>
    <property type="match status" value="1"/>
</dbReference>
<dbReference type="Gene3D" id="1.10.530.10">
    <property type="match status" value="1"/>
</dbReference>
<gene>
    <name evidence="2" type="ORF">EYW47_18960</name>
</gene>
<reference evidence="2 3" key="1">
    <citation type="submission" date="2019-03" db="EMBL/GenBank/DDBJ databases">
        <title>Paraburkholderia sp. 4M-K11, isolated from subtropical forest soil.</title>
        <authorList>
            <person name="Gao Z.-H."/>
            <person name="Qiu L.-H."/>
        </authorList>
    </citation>
    <scope>NUCLEOTIDE SEQUENCE [LARGE SCALE GENOMIC DNA]</scope>
    <source>
        <strain evidence="2 3">4M-K11</strain>
    </source>
</reference>
<name>A0A4R5M703_9BURK</name>
<dbReference type="AlphaFoldDB" id="A0A4R5M703"/>
<organism evidence="2 3">
    <name type="scientific">Paraburkholderia silviterrae</name>
    <dbReference type="NCBI Taxonomy" id="2528715"/>
    <lineage>
        <taxon>Bacteria</taxon>
        <taxon>Pseudomonadati</taxon>
        <taxon>Pseudomonadota</taxon>
        <taxon>Betaproteobacteria</taxon>
        <taxon>Burkholderiales</taxon>
        <taxon>Burkholderiaceae</taxon>
        <taxon>Paraburkholderia</taxon>
    </lineage>
</organism>
<dbReference type="InterPro" id="IPR023346">
    <property type="entry name" value="Lysozyme-like_dom_sf"/>
</dbReference>
<keyword evidence="3" id="KW-1185">Reference proteome</keyword>
<evidence type="ECO:0000313" key="2">
    <source>
        <dbReference type="EMBL" id="TDG21973.1"/>
    </source>
</evidence>
<dbReference type="PANTHER" id="PTHR34408:SF1">
    <property type="entry name" value="GLYCOSYL HYDROLASE FAMILY 19 DOMAIN-CONTAINING PROTEIN HI_1415"/>
    <property type="match status" value="1"/>
</dbReference>
<dbReference type="PANTHER" id="PTHR34408">
    <property type="entry name" value="FAMILY PROTEIN, PUTATIVE-RELATED"/>
    <property type="match status" value="1"/>
</dbReference>
<evidence type="ECO:0000259" key="1">
    <source>
        <dbReference type="Pfam" id="PF00182"/>
    </source>
</evidence>
<accession>A0A4R5M703</accession>
<dbReference type="GO" id="GO:0016998">
    <property type="term" value="P:cell wall macromolecule catabolic process"/>
    <property type="evidence" value="ECO:0007669"/>
    <property type="project" value="InterPro"/>
</dbReference>
<dbReference type="InterPro" id="IPR000726">
    <property type="entry name" value="Glyco_hydro_19_cat"/>
</dbReference>
<dbReference type="OrthoDB" id="1242806at2"/>